<protein>
    <recommendedName>
        <fullName evidence="5">Lipoprotein</fullName>
    </recommendedName>
</protein>
<evidence type="ECO:0008006" key="5">
    <source>
        <dbReference type="Google" id="ProtNLM"/>
    </source>
</evidence>
<dbReference type="Proteomes" id="UP001595833">
    <property type="component" value="Unassembled WGS sequence"/>
</dbReference>
<gene>
    <name evidence="3" type="ORF">ACFPFM_10855</name>
</gene>
<evidence type="ECO:0000256" key="1">
    <source>
        <dbReference type="SAM" id="MobiDB-lite"/>
    </source>
</evidence>
<dbReference type="EMBL" id="JBHSJB010000010">
    <property type="protein sequence ID" value="MFC5054256.1"/>
    <property type="molecule type" value="Genomic_DNA"/>
</dbReference>
<dbReference type="RefSeq" id="WP_344041492.1">
    <property type="nucleotide sequence ID" value="NZ_BAAAKE010000029.1"/>
</dbReference>
<accession>A0ABV9XVD9</accession>
<feature type="chain" id="PRO_5045810153" description="Lipoprotein" evidence="2">
    <location>
        <begin position="25"/>
        <end position="143"/>
    </location>
</feature>
<organism evidence="3 4">
    <name type="scientific">Saccharothrix xinjiangensis</name>
    <dbReference type="NCBI Taxonomy" id="204798"/>
    <lineage>
        <taxon>Bacteria</taxon>
        <taxon>Bacillati</taxon>
        <taxon>Actinomycetota</taxon>
        <taxon>Actinomycetes</taxon>
        <taxon>Pseudonocardiales</taxon>
        <taxon>Pseudonocardiaceae</taxon>
        <taxon>Saccharothrix</taxon>
    </lineage>
</organism>
<proteinExistence type="predicted"/>
<name>A0ABV9XVD9_9PSEU</name>
<evidence type="ECO:0000313" key="4">
    <source>
        <dbReference type="Proteomes" id="UP001595833"/>
    </source>
</evidence>
<evidence type="ECO:0000256" key="2">
    <source>
        <dbReference type="SAM" id="SignalP"/>
    </source>
</evidence>
<dbReference type="PROSITE" id="PS51257">
    <property type="entry name" value="PROKAR_LIPOPROTEIN"/>
    <property type="match status" value="1"/>
</dbReference>
<feature type="region of interest" description="Disordered" evidence="1">
    <location>
        <begin position="91"/>
        <end position="122"/>
    </location>
</feature>
<evidence type="ECO:0000313" key="3">
    <source>
        <dbReference type="EMBL" id="MFC5054256.1"/>
    </source>
</evidence>
<feature type="signal peptide" evidence="2">
    <location>
        <begin position="1"/>
        <end position="24"/>
    </location>
</feature>
<sequence length="143" mass="15148">MRRHRRTGSWLAMSGGLLMMAACATQQPRETAVSGTVPAGRPDPRAATSVAIPPPQARGPLITVAGSVDWTGRRPGCVVLELPSGQRFQLTGTAADDGERQARAGARPPRQDVEATGHIPPVGATSCGPIRAFWARHLIARQR</sequence>
<reference evidence="4" key="1">
    <citation type="journal article" date="2019" name="Int. J. Syst. Evol. Microbiol.">
        <title>The Global Catalogue of Microorganisms (GCM) 10K type strain sequencing project: providing services to taxonomists for standard genome sequencing and annotation.</title>
        <authorList>
            <consortium name="The Broad Institute Genomics Platform"/>
            <consortium name="The Broad Institute Genome Sequencing Center for Infectious Disease"/>
            <person name="Wu L."/>
            <person name="Ma J."/>
        </authorList>
    </citation>
    <scope>NUCLEOTIDE SEQUENCE [LARGE SCALE GENOMIC DNA]</scope>
    <source>
        <strain evidence="4">KCTC 12848</strain>
    </source>
</reference>
<keyword evidence="4" id="KW-1185">Reference proteome</keyword>
<keyword evidence="2" id="KW-0732">Signal</keyword>
<feature type="region of interest" description="Disordered" evidence="1">
    <location>
        <begin position="33"/>
        <end position="54"/>
    </location>
</feature>
<comment type="caution">
    <text evidence="3">The sequence shown here is derived from an EMBL/GenBank/DDBJ whole genome shotgun (WGS) entry which is preliminary data.</text>
</comment>